<protein>
    <recommendedName>
        <fullName evidence="4">Small ribosomal subunit protein uS15</fullName>
    </recommendedName>
</protein>
<dbReference type="InterPro" id="IPR000589">
    <property type="entry name" value="Ribosomal_uS15"/>
</dbReference>
<evidence type="ECO:0000256" key="3">
    <source>
        <dbReference type="ARBA" id="ARBA00064542"/>
    </source>
</evidence>
<keyword evidence="2 4" id="KW-0687">Ribonucleoprotein</keyword>
<evidence type="ECO:0000256" key="5">
    <source>
        <dbReference type="RuleBase" id="RU003919"/>
    </source>
</evidence>
<dbReference type="EMBL" id="LBXN01000070">
    <property type="protein sequence ID" value="KKR31434.1"/>
    <property type="molecule type" value="Genomic_DNA"/>
</dbReference>
<dbReference type="AlphaFoldDB" id="A0A0G0PTC6"/>
<dbReference type="SUPFAM" id="SSF47060">
    <property type="entry name" value="S15/NS1 RNA-binding domain"/>
    <property type="match status" value="1"/>
</dbReference>
<dbReference type="InterPro" id="IPR009068">
    <property type="entry name" value="uS15_NS1_RNA-bd_sf"/>
</dbReference>
<dbReference type="Proteomes" id="UP000034539">
    <property type="component" value="Unassembled WGS sequence"/>
</dbReference>
<dbReference type="Gene3D" id="1.10.287.10">
    <property type="entry name" value="S15/NS1, RNA-binding"/>
    <property type="match status" value="1"/>
</dbReference>
<dbReference type="PATRIC" id="fig|1618450.3.peg.1269"/>
<keyword evidence="1 4" id="KW-0689">Ribosomal protein</keyword>
<comment type="caution">
    <text evidence="7">The sequence shown here is derived from an EMBL/GenBank/DDBJ whole genome shotgun (WGS) entry which is preliminary data.</text>
</comment>
<gene>
    <name evidence="4" type="primary">rpsO</name>
    <name evidence="7" type="ORF">UT63_C0070G0003</name>
</gene>
<dbReference type="GO" id="GO:0003735">
    <property type="term" value="F:structural constituent of ribosome"/>
    <property type="evidence" value="ECO:0007669"/>
    <property type="project" value="InterPro"/>
</dbReference>
<dbReference type="Gene3D" id="6.10.250.3130">
    <property type="match status" value="1"/>
</dbReference>
<comment type="function">
    <text evidence="4 6">One of the primary rRNA binding proteins, it binds directly to 16S rRNA where it helps nucleate assembly of the platform of the 30S subunit by binding and bridging several RNA helices of the 16S rRNA.</text>
</comment>
<dbReference type="Pfam" id="PF00312">
    <property type="entry name" value="Ribosomal_S15"/>
    <property type="match status" value="1"/>
</dbReference>
<evidence type="ECO:0000313" key="8">
    <source>
        <dbReference type="Proteomes" id="UP000034539"/>
    </source>
</evidence>
<dbReference type="GO" id="GO:0006412">
    <property type="term" value="P:translation"/>
    <property type="evidence" value="ECO:0007669"/>
    <property type="project" value="UniProtKB-UniRule"/>
</dbReference>
<dbReference type="CDD" id="cd00353">
    <property type="entry name" value="Ribosomal_S15p_S13e"/>
    <property type="match status" value="1"/>
</dbReference>
<name>A0A0G0PTC6_9BACT</name>
<dbReference type="FunFam" id="1.10.287.10:FF:000002">
    <property type="entry name" value="30S ribosomal protein S15"/>
    <property type="match status" value="1"/>
</dbReference>
<reference evidence="7 8" key="1">
    <citation type="journal article" date="2015" name="Nature">
        <title>rRNA introns, odd ribosomes, and small enigmatic genomes across a large radiation of phyla.</title>
        <authorList>
            <person name="Brown C.T."/>
            <person name="Hug L.A."/>
            <person name="Thomas B.C."/>
            <person name="Sharon I."/>
            <person name="Castelle C.J."/>
            <person name="Singh A."/>
            <person name="Wilkins M.J."/>
            <person name="Williams K.H."/>
            <person name="Banfield J.F."/>
        </authorList>
    </citation>
    <scope>NUCLEOTIDE SEQUENCE [LARGE SCALE GENOMIC DNA]</scope>
</reference>
<comment type="similarity">
    <text evidence="4 5">Belongs to the universal ribosomal protein uS15 family.</text>
</comment>
<evidence type="ECO:0000256" key="6">
    <source>
        <dbReference type="RuleBase" id="RU004524"/>
    </source>
</evidence>
<comment type="subunit">
    <text evidence="3 4">Part of the 30S ribosomal subunit. Forms a bridge to the 50S subunit in the 70S ribosome, contacting the 23S rRNA.</text>
</comment>
<keyword evidence="4 6" id="KW-0694">RNA-binding</keyword>
<dbReference type="GO" id="GO:0019843">
    <property type="term" value="F:rRNA binding"/>
    <property type="evidence" value="ECO:0007669"/>
    <property type="project" value="UniProtKB-UniRule"/>
</dbReference>
<evidence type="ECO:0000256" key="4">
    <source>
        <dbReference type="HAMAP-Rule" id="MF_01343"/>
    </source>
</evidence>
<organism evidence="7 8">
    <name type="scientific">Candidatus Gottesmanbacteria bacterium GW2011_GWC2_39_8</name>
    <dbReference type="NCBI Taxonomy" id="1618450"/>
    <lineage>
        <taxon>Bacteria</taxon>
        <taxon>Candidatus Gottesmaniibacteriota</taxon>
    </lineage>
</organism>
<dbReference type="NCBIfam" id="TIGR00952">
    <property type="entry name" value="S15_bact"/>
    <property type="match status" value="1"/>
</dbReference>
<dbReference type="InterPro" id="IPR005290">
    <property type="entry name" value="Ribosomal_uS15_bac-type"/>
</dbReference>
<dbReference type="SMART" id="SM01387">
    <property type="entry name" value="Ribosomal_S15"/>
    <property type="match status" value="1"/>
</dbReference>
<dbReference type="PANTHER" id="PTHR23321">
    <property type="entry name" value="RIBOSOMAL PROTEIN S15, BACTERIAL AND ORGANELLAR"/>
    <property type="match status" value="1"/>
</dbReference>
<dbReference type="GO" id="GO:0022627">
    <property type="term" value="C:cytosolic small ribosomal subunit"/>
    <property type="evidence" value="ECO:0007669"/>
    <property type="project" value="TreeGrafter"/>
</dbReference>
<evidence type="ECO:0000256" key="2">
    <source>
        <dbReference type="ARBA" id="ARBA00023274"/>
    </source>
</evidence>
<evidence type="ECO:0000313" key="7">
    <source>
        <dbReference type="EMBL" id="KKR31434.1"/>
    </source>
</evidence>
<keyword evidence="4 6" id="KW-0699">rRNA-binding</keyword>
<evidence type="ECO:0000256" key="1">
    <source>
        <dbReference type="ARBA" id="ARBA00022980"/>
    </source>
</evidence>
<proteinExistence type="inferred from homology"/>
<accession>A0A0G0PTC6</accession>
<sequence length="91" mass="10374">MVTAVPSDDKKKIIDEFAQKKGDTGSPEVQVALLTFKIDKLVEHLKGNPKDDHSRRGLLGLVSKRRRLLTYLQKKASDRYKDVIKKLKLSK</sequence>
<dbReference type="PROSITE" id="PS00362">
    <property type="entry name" value="RIBOSOMAL_S15"/>
    <property type="match status" value="1"/>
</dbReference>
<comment type="function">
    <text evidence="4">Forms an intersubunit bridge (bridge B4) with the 23S rRNA of the 50S subunit in the ribosome.</text>
</comment>
<dbReference type="PANTHER" id="PTHR23321:SF26">
    <property type="entry name" value="SMALL RIBOSOMAL SUBUNIT PROTEIN US15M"/>
    <property type="match status" value="1"/>
</dbReference>
<dbReference type="HAMAP" id="MF_01343_B">
    <property type="entry name" value="Ribosomal_uS15_B"/>
    <property type="match status" value="1"/>
</dbReference>